<evidence type="ECO:0000256" key="2">
    <source>
        <dbReference type="ARBA" id="ARBA00005386"/>
    </source>
</evidence>
<keyword evidence="6" id="KW-0677">Repeat</keyword>
<reference evidence="10" key="1">
    <citation type="submission" date="2020-01" db="EMBL/GenBank/DDBJ databases">
        <authorList>
            <person name="Rat A."/>
        </authorList>
    </citation>
    <scope>NUCLEOTIDE SEQUENCE</scope>
    <source>
        <strain evidence="10">LMG 28251</strain>
    </source>
</reference>
<dbReference type="AlphaFoldDB" id="A0AAF1KPA5"/>
<reference evidence="10" key="2">
    <citation type="journal article" date="2021" name="Syst. Appl. Microbiol.">
        <title>Roseomonas hellenica sp. nov., isolated from roots of wild-growing Alkanna tinctoria.</title>
        <authorList>
            <person name="Rat A."/>
            <person name="Naranjo H.D."/>
            <person name="Lebbe L."/>
            <person name="Cnockaert M."/>
            <person name="Krigas N."/>
            <person name="Grigoriadou K."/>
            <person name="Maloupa E."/>
            <person name="Willems A."/>
        </authorList>
    </citation>
    <scope>NUCLEOTIDE SEQUENCE</scope>
    <source>
        <strain evidence="10">LMG 28251</strain>
    </source>
</reference>
<gene>
    <name evidence="10" type="ORF">GXW79_11130</name>
</gene>
<comment type="pathway">
    <text evidence="1">Protein modification; protein glycosylation.</text>
</comment>
<dbReference type="Gene3D" id="1.25.40.10">
    <property type="entry name" value="Tetratricopeptide repeat domain"/>
    <property type="match status" value="2"/>
</dbReference>
<evidence type="ECO:0000256" key="3">
    <source>
        <dbReference type="ARBA" id="ARBA00011970"/>
    </source>
</evidence>
<dbReference type="PROSITE" id="PS50005">
    <property type="entry name" value="TPR"/>
    <property type="match status" value="1"/>
</dbReference>
<dbReference type="InterPro" id="IPR011990">
    <property type="entry name" value="TPR-like_helical_dom_sf"/>
</dbReference>
<evidence type="ECO:0000256" key="6">
    <source>
        <dbReference type="ARBA" id="ARBA00022737"/>
    </source>
</evidence>
<evidence type="ECO:0000256" key="4">
    <source>
        <dbReference type="ARBA" id="ARBA00022676"/>
    </source>
</evidence>
<proteinExistence type="inferred from homology"/>
<dbReference type="PANTHER" id="PTHR44835:SF1">
    <property type="entry name" value="PROTEIN O-GLCNAC TRANSFERASE"/>
    <property type="match status" value="1"/>
</dbReference>
<keyword evidence="5" id="KW-0808">Transferase</keyword>
<dbReference type="InterPro" id="IPR019734">
    <property type="entry name" value="TPR_rpt"/>
</dbReference>
<keyword evidence="4" id="KW-0328">Glycosyltransferase</keyword>
<dbReference type="SUPFAM" id="SSF48452">
    <property type="entry name" value="TPR-like"/>
    <property type="match status" value="1"/>
</dbReference>
<dbReference type="Gene3D" id="3.40.50.2000">
    <property type="entry name" value="Glycogen Phosphorylase B"/>
    <property type="match status" value="1"/>
</dbReference>
<dbReference type="PANTHER" id="PTHR44835">
    <property type="entry name" value="UDP-N-ACETYLGLUCOSAMINE--PEPTIDE N-ACETYLGLUCOSAMINYLTRANSFERASE SPINDLY-RELATED"/>
    <property type="match status" value="1"/>
</dbReference>
<dbReference type="Proteomes" id="UP001196068">
    <property type="component" value="Unassembled WGS sequence"/>
</dbReference>
<feature type="repeat" description="TPR" evidence="8">
    <location>
        <begin position="112"/>
        <end position="145"/>
    </location>
</feature>
<dbReference type="GO" id="GO:0097363">
    <property type="term" value="F:protein O-acetylglucosaminyltransferase activity"/>
    <property type="evidence" value="ECO:0007669"/>
    <property type="project" value="UniProtKB-EC"/>
</dbReference>
<dbReference type="Pfam" id="PF13844">
    <property type="entry name" value="Glyco_transf_41"/>
    <property type="match status" value="2"/>
</dbReference>
<protein>
    <recommendedName>
        <fullName evidence="3">protein O-GlcNAc transferase</fullName>
        <ecNumber evidence="3">2.4.1.255</ecNumber>
    </recommendedName>
</protein>
<feature type="domain" description="O-GlcNAc transferase C-terminal" evidence="9">
    <location>
        <begin position="577"/>
        <end position="740"/>
    </location>
</feature>
<dbReference type="RefSeq" id="WP_211874470.1">
    <property type="nucleotide sequence ID" value="NZ_JAAEDH010000011.1"/>
</dbReference>
<dbReference type="InterPro" id="IPR051939">
    <property type="entry name" value="Glycosyltr_41/O-GlcNAc_trsf"/>
</dbReference>
<dbReference type="SMART" id="SM00028">
    <property type="entry name" value="TPR"/>
    <property type="match status" value="4"/>
</dbReference>
<evidence type="ECO:0000313" key="10">
    <source>
        <dbReference type="EMBL" id="MBR0655633.1"/>
    </source>
</evidence>
<dbReference type="InterPro" id="IPR029489">
    <property type="entry name" value="OGT/SEC/SPY_C"/>
</dbReference>
<evidence type="ECO:0000256" key="5">
    <source>
        <dbReference type="ARBA" id="ARBA00022679"/>
    </source>
</evidence>
<dbReference type="EC" id="2.4.1.255" evidence="3"/>
<keyword evidence="7 8" id="KW-0802">TPR repeat</keyword>
<evidence type="ECO:0000256" key="8">
    <source>
        <dbReference type="PROSITE-ProRule" id="PRU00339"/>
    </source>
</evidence>
<comment type="similarity">
    <text evidence="2">Belongs to the glycosyltransferase 41 family. O-GlcNAc transferase subfamily.</text>
</comment>
<evidence type="ECO:0000256" key="7">
    <source>
        <dbReference type="ARBA" id="ARBA00022803"/>
    </source>
</evidence>
<evidence type="ECO:0000256" key="1">
    <source>
        <dbReference type="ARBA" id="ARBA00004922"/>
    </source>
</evidence>
<sequence length="767" mass="84947">MSAAGAVTPGLRELRIARQHLVAGRAAEAVTAFAEAAERGAPLAERAHDHALALSNTGRHDAAEALLREALAAAPPQYPLLLLMGVVIKRDGRLRDAIAFIEQARDLNPGPAAAWHNLGNTLSALGEASAAAAAYAEVVQRQPEDAGSHRLLAQSLRDSGRHDESAMHYARARALRPGDVELFNESLLHLISQQRHEDAKALVADFERANGPGAVATMLEARRLQRTGERDAAIALLRARIAEHKDDLRPYTMLANALGDADREAANAVLREALEYHPQSIDVAIALCESLNRTRGPGEADNIQGAWEIARDLTDRDIPGLLNHALTLRSVFRRTGDLARLEKVGPVEAIAPSWIPSNRIAGLHNELGNVTTLEDRIRLVEWHREWGRRLQGRIAPLPGPLAAPWVKGSRKIRVGFLSSDLRHHPVSYFALHLLELFDRDRFEVFCYSFYEKERDQVQAHIESKVTGFRWWPHTPDPEVARRIQDEKLDILFELGGSTAMNKLEVMAYKPARLGASWLGYPHSAGIERIDYILTDPHLAPEDPRLLVERQFRMPESWVALGRVGFIGVPITEEIPELRNKRLTFGTMNNPMKYSAACLDGWAAVMRAVPGARFLFVRPEGGTPAFRDNIGAGFAARGVDAARIEYIPIRGDHLKHYNEIDIALDTFPHVGGTTTCETLWMGVPVVTKVGPAFQERLSYSNLTNAGLPELCAFTVEDYVAKAVALAWDRPLRKAMRAGLRGMIRIKPLGQAERFTRSFYAEVERVVSE</sequence>
<comment type="caution">
    <text evidence="10">The sequence shown here is derived from an EMBL/GenBank/DDBJ whole genome shotgun (WGS) entry which is preliminary data.</text>
</comment>
<organism evidence="10 11">
    <name type="scientific">Plastoroseomonas arctica</name>
    <dbReference type="NCBI Taxonomy" id="1509237"/>
    <lineage>
        <taxon>Bacteria</taxon>
        <taxon>Pseudomonadati</taxon>
        <taxon>Pseudomonadota</taxon>
        <taxon>Alphaproteobacteria</taxon>
        <taxon>Acetobacterales</taxon>
        <taxon>Acetobacteraceae</taxon>
        <taxon>Plastoroseomonas</taxon>
    </lineage>
</organism>
<feature type="domain" description="O-GlcNAc transferase C-terminal" evidence="9">
    <location>
        <begin position="409"/>
        <end position="540"/>
    </location>
</feature>
<name>A0AAF1KPA5_9PROT</name>
<accession>A0AAF1KPA5</accession>
<dbReference type="Pfam" id="PF14559">
    <property type="entry name" value="TPR_19"/>
    <property type="match status" value="1"/>
</dbReference>
<dbReference type="EMBL" id="JAAEDH010000011">
    <property type="protein sequence ID" value="MBR0655633.1"/>
    <property type="molecule type" value="Genomic_DNA"/>
</dbReference>
<keyword evidence="11" id="KW-1185">Reference proteome</keyword>
<dbReference type="Gene3D" id="3.40.50.11380">
    <property type="match status" value="1"/>
</dbReference>
<evidence type="ECO:0000313" key="11">
    <source>
        <dbReference type="Proteomes" id="UP001196068"/>
    </source>
</evidence>
<dbReference type="Pfam" id="PF13181">
    <property type="entry name" value="TPR_8"/>
    <property type="match status" value="1"/>
</dbReference>
<evidence type="ECO:0000259" key="9">
    <source>
        <dbReference type="Pfam" id="PF13844"/>
    </source>
</evidence>